<keyword evidence="1" id="KW-0472">Membrane</keyword>
<dbReference type="eggNOG" id="COG2928">
    <property type="taxonomic scope" value="Bacteria"/>
</dbReference>
<keyword evidence="3" id="KW-1185">Reference proteome</keyword>
<protein>
    <recommendedName>
        <fullName evidence="4">DUF502 domain-containing protein</fullName>
    </recommendedName>
</protein>
<dbReference type="PANTHER" id="PTHR31876">
    <property type="entry name" value="COV-LIKE PROTEIN 1"/>
    <property type="match status" value="1"/>
</dbReference>
<evidence type="ECO:0000256" key="1">
    <source>
        <dbReference type="SAM" id="Phobius"/>
    </source>
</evidence>
<dbReference type="InterPro" id="IPR007462">
    <property type="entry name" value="COV1-like"/>
</dbReference>
<dbReference type="PANTHER" id="PTHR31876:SF26">
    <property type="entry name" value="PROTEIN LIKE COV 2"/>
    <property type="match status" value="1"/>
</dbReference>
<dbReference type="RefSeq" id="WP_011138305.1">
    <property type="nucleotide sequence ID" value="NC_005090.1"/>
</dbReference>
<name>Q7MSK8_WOLSU</name>
<reference evidence="2 3" key="1">
    <citation type="journal article" date="2003" name="Proc. Natl. Acad. Sci. U.S.A.">
        <title>Complete genome sequence and analysis of Wolinella succinogenes.</title>
        <authorList>
            <person name="Baar C."/>
            <person name="Eppinger M."/>
            <person name="Raddatz G."/>
            <person name="Simon JM."/>
            <person name="Lanz C."/>
            <person name="Klimmek O."/>
            <person name="Nandakumar R."/>
            <person name="Gross R."/>
            <person name="Rosinus A."/>
            <person name="Keller H."/>
            <person name="Jagtap P."/>
            <person name="Linke B."/>
            <person name="Meyer F."/>
            <person name="Lederer H."/>
            <person name="Schuster S.C."/>
        </authorList>
    </citation>
    <scope>NUCLEOTIDE SEQUENCE [LARGE SCALE GENOMIC DNA]</scope>
    <source>
        <strain evidence="3">ATCC 29543 / DSM 1740 / CCUG 13145 / JCM 31913 / LMG 7466 / NCTC 11488 / FDC 602W</strain>
    </source>
</reference>
<evidence type="ECO:0000313" key="2">
    <source>
        <dbReference type="EMBL" id="CAE09505.1"/>
    </source>
</evidence>
<dbReference type="Pfam" id="PF04367">
    <property type="entry name" value="DUF502"/>
    <property type="match status" value="1"/>
</dbReference>
<organism evidence="3">
    <name type="scientific">Wolinella succinogenes (strain ATCC 29543 / DSM 1740 / CCUG 13145 / JCM 31913 / LMG 7466 / NCTC 11488 / FDC 602W)</name>
    <name type="common">Vibrio succinogenes</name>
    <dbReference type="NCBI Taxonomy" id="273121"/>
    <lineage>
        <taxon>Bacteria</taxon>
        <taxon>Pseudomonadati</taxon>
        <taxon>Campylobacterota</taxon>
        <taxon>Epsilonproteobacteria</taxon>
        <taxon>Campylobacterales</taxon>
        <taxon>Helicobacteraceae</taxon>
        <taxon>Wolinella</taxon>
    </lineage>
</organism>
<dbReference type="HOGENOM" id="CLU_068050_2_2_7"/>
<dbReference type="Proteomes" id="UP000000422">
    <property type="component" value="Chromosome"/>
</dbReference>
<dbReference type="STRING" id="273121.WS0356"/>
<keyword evidence="1" id="KW-1133">Transmembrane helix</keyword>
<dbReference type="EMBL" id="BX571658">
    <property type="protein sequence ID" value="CAE09505.1"/>
    <property type="molecule type" value="Genomic_DNA"/>
</dbReference>
<dbReference type="AlphaFoldDB" id="Q7MSK8"/>
<sequence>MEDIFRRISKGLLTILPFVILVWIFSFVYKMLAGIFFYLFGMTDSNLFATLFIMFCSLVILFYIGFLVEKNREFLLLKFTELVIERIPVVKGVYATVKDLIKIFSGGDKENYLGVAYVAFGGSKLIGFITKEEEDGYWIFVPTTPNPTTGLLLKIKKEEVELSNMSISDGFKKIISLGVK</sequence>
<evidence type="ECO:0008006" key="4">
    <source>
        <dbReference type="Google" id="ProtNLM"/>
    </source>
</evidence>
<keyword evidence="1" id="KW-0812">Transmembrane</keyword>
<evidence type="ECO:0000313" key="3">
    <source>
        <dbReference type="Proteomes" id="UP000000422"/>
    </source>
</evidence>
<proteinExistence type="predicted"/>
<gene>
    <name evidence="2" type="ordered locus">WS0356</name>
</gene>
<feature type="transmembrane region" description="Helical" evidence="1">
    <location>
        <begin position="12"/>
        <end position="41"/>
    </location>
</feature>
<feature type="transmembrane region" description="Helical" evidence="1">
    <location>
        <begin position="47"/>
        <end position="68"/>
    </location>
</feature>
<dbReference type="KEGG" id="wsu:WS0356"/>
<accession>Q7MSK8</accession>